<gene>
    <name evidence="2" type="ORF">H6G05_13785</name>
</gene>
<protein>
    <submittedName>
        <fullName evidence="2">Uncharacterized protein</fullName>
    </submittedName>
</protein>
<evidence type="ECO:0000256" key="1">
    <source>
        <dbReference type="SAM" id="Coils"/>
    </source>
</evidence>
<organism evidence="2 3">
    <name type="scientific">Phormidium tenue FACHB-1050</name>
    <dbReference type="NCBI Taxonomy" id="2692857"/>
    <lineage>
        <taxon>Bacteria</taxon>
        <taxon>Bacillati</taxon>
        <taxon>Cyanobacteriota</taxon>
        <taxon>Cyanophyceae</taxon>
        <taxon>Oscillatoriophycideae</taxon>
        <taxon>Oscillatoriales</taxon>
        <taxon>Oscillatoriaceae</taxon>
        <taxon>Phormidium</taxon>
    </lineage>
</organism>
<evidence type="ECO:0000313" key="2">
    <source>
        <dbReference type="EMBL" id="MBD2317914.1"/>
    </source>
</evidence>
<proteinExistence type="predicted"/>
<evidence type="ECO:0000313" key="3">
    <source>
        <dbReference type="Proteomes" id="UP000618445"/>
    </source>
</evidence>
<sequence>MSESLKATRATVAIGGLTVDAFMLPDGSYRMSQTQASEAVGLSRQNVSDFLRSNAIKTLLGEGYTSPISGNEQIEIESEGDKRGQSRFNSVSLEVVGAYWLWQSYRGNKKALSLCMALIIESLERRFDDAFGVVISEQERNRRLSQRNSQLEKDLAKLGEGFAIDADKDREIAYLTSLLKDNGIEPYSLPSGDRTEDDRG</sequence>
<comment type="caution">
    <text evidence="2">The sequence shown here is derived from an EMBL/GenBank/DDBJ whole genome shotgun (WGS) entry which is preliminary data.</text>
</comment>
<keyword evidence="1" id="KW-0175">Coiled coil</keyword>
<dbReference type="RefSeq" id="WP_190578718.1">
    <property type="nucleotide sequence ID" value="NZ_CAWPQU010000014.1"/>
</dbReference>
<keyword evidence="3" id="KW-1185">Reference proteome</keyword>
<reference evidence="2 3" key="1">
    <citation type="journal article" date="2020" name="ISME J.">
        <title>Comparative genomics reveals insights into cyanobacterial evolution and habitat adaptation.</title>
        <authorList>
            <person name="Chen M.Y."/>
            <person name="Teng W.K."/>
            <person name="Zhao L."/>
            <person name="Hu C.X."/>
            <person name="Zhou Y.K."/>
            <person name="Han B.P."/>
            <person name="Song L.R."/>
            <person name="Shu W.S."/>
        </authorList>
    </citation>
    <scope>NUCLEOTIDE SEQUENCE [LARGE SCALE GENOMIC DNA]</scope>
    <source>
        <strain evidence="2 3">FACHB-1050</strain>
    </source>
</reference>
<accession>A0ABR8CBK6</accession>
<dbReference type="EMBL" id="JACJQY010000021">
    <property type="protein sequence ID" value="MBD2317914.1"/>
    <property type="molecule type" value="Genomic_DNA"/>
</dbReference>
<name>A0ABR8CBK6_9CYAN</name>
<dbReference type="Proteomes" id="UP000618445">
    <property type="component" value="Unassembled WGS sequence"/>
</dbReference>
<feature type="coiled-coil region" evidence="1">
    <location>
        <begin position="134"/>
        <end position="161"/>
    </location>
</feature>